<sequence length="592" mass="67813">MEDAMLNLPGRLEELLHRHGSMLPKGADDEIPLIKRDLEEIISIFHGYSKPKLEDHAMVVRCWMKEVRELSYDVEDCIDHYEHASAGSSIHRSKITRRRWSWTRRTRTPRLPERLKQRLWMANKISEFSARAQEALQRHAMYNNIGGITSTATTRYDASSSSSWHPEPDGKKSGNVGIDSSMNKLKDWLTDGEEKLKVVSIVGVGGVGKTTLANELYRKLQWQFECRAFVRTSQKPDMRRILISMLSQVRPHQPPGNDKEEISKAYFDELVGRKIIQPETIERYKTYTKDNISSKTVQQDVEQLEADAEGLSKKLEAFEAYKRKHLGEKLGECSTEELYSLQAKLEKSLTNIRERKTKLLEKQVANLREKVPRQFIIHHNLKRWSNKFLTSCLFLFCININQEMKLLKENKDLREKCKNHPALVASAPLTVIAEDENREHNNDDMDVETELGLSSKSHSNVATADSQGLRWLAVDGQSGGIMPSNSSDESDRSDKPVDKLLRRRLASNRESARRLRKKNKLDLSVEKMMKDENQEHNNDDMDVETELGLSSKSHSNVATADSQAKPHSEVEGSEIQNKLDLSVEKMMKLSGH</sequence>
<feature type="region of interest" description="Disordered" evidence="7">
    <location>
        <begin position="476"/>
        <end position="525"/>
    </location>
</feature>
<feature type="compositionally biased region" description="Basic and acidic residues" evidence="7">
    <location>
        <begin position="581"/>
        <end position="592"/>
    </location>
</feature>
<comment type="similarity">
    <text evidence="1">Belongs to the disease resistance NB-LRR family.</text>
</comment>
<feature type="domain" description="K-box" evidence="8">
    <location>
        <begin position="301"/>
        <end position="423"/>
    </location>
</feature>
<keyword evidence="2" id="KW-0433">Leucine-rich repeat</keyword>
<dbReference type="InterPro" id="IPR002487">
    <property type="entry name" value="TF_Kbox"/>
</dbReference>
<evidence type="ECO:0000259" key="8">
    <source>
        <dbReference type="PROSITE" id="PS51297"/>
    </source>
</evidence>
<dbReference type="Pfam" id="PF18052">
    <property type="entry name" value="Rx_N"/>
    <property type="match status" value="1"/>
</dbReference>
<keyword evidence="3" id="KW-0677">Repeat</keyword>
<evidence type="ECO:0000256" key="2">
    <source>
        <dbReference type="ARBA" id="ARBA00022614"/>
    </source>
</evidence>
<organism evidence="9 10">
    <name type="scientific">Oryza meyeriana var. granulata</name>
    <dbReference type="NCBI Taxonomy" id="110450"/>
    <lineage>
        <taxon>Eukaryota</taxon>
        <taxon>Viridiplantae</taxon>
        <taxon>Streptophyta</taxon>
        <taxon>Embryophyta</taxon>
        <taxon>Tracheophyta</taxon>
        <taxon>Spermatophyta</taxon>
        <taxon>Magnoliopsida</taxon>
        <taxon>Liliopsida</taxon>
        <taxon>Poales</taxon>
        <taxon>Poaceae</taxon>
        <taxon>BOP clade</taxon>
        <taxon>Oryzoideae</taxon>
        <taxon>Oryzeae</taxon>
        <taxon>Oryzinae</taxon>
        <taxon>Oryza</taxon>
        <taxon>Oryza meyeriana</taxon>
    </lineage>
</organism>
<dbReference type="InterPro" id="IPR002182">
    <property type="entry name" value="NB-ARC"/>
</dbReference>
<comment type="caution">
    <text evidence="9">The sequence shown here is derived from an EMBL/GenBank/DDBJ whole genome shotgun (WGS) entry which is preliminary data.</text>
</comment>
<reference evidence="9 10" key="1">
    <citation type="submission" date="2019-11" db="EMBL/GenBank/DDBJ databases">
        <title>Whole genome sequence of Oryza granulata.</title>
        <authorList>
            <person name="Li W."/>
        </authorList>
    </citation>
    <scope>NUCLEOTIDE SEQUENCE [LARGE SCALE GENOMIC DNA]</scope>
    <source>
        <strain evidence="10">cv. Menghai</strain>
        <tissue evidence="9">Leaf</tissue>
    </source>
</reference>
<dbReference type="InterPro" id="IPR041118">
    <property type="entry name" value="Rx_N"/>
</dbReference>
<evidence type="ECO:0000313" key="9">
    <source>
        <dbReference type="EMBL" id="KAF0896417.1"/>
    </source>
</evidence>
<evidence type="ECO:0000256" key="6">
    <source>
        <dbReference type="SAM" id="Coils"/>
    </source>
</evidence>
<dbReference type="PANTHER" id="PTHR19338:SF48">
    <property type="entry name" value="OS12G0166600 PROTEIN"/>
    <property type="match status" value="1"/>
</dbReference>
<keyword evidence="6" id="KW-0175">Coiled coil</keyword>
<dbReference type="AlphaFoldDB" id="A0A6G1C8V0"/>
<keyword evidence="10" id="KW-1185">Reference proteome</keyword>
<gene>
    <name evidence="9" type="ORF">E2562_024292</name>
</gene>
<dbReference type="OrthoDB" id="695968at2759"/>
<dbReference type="InterPro" id="IPR027417">
    <property type="entry name" value="P-loop_NTPase"/>
</dbReference>
<dbReference type="PRINTS" id="PR00364">
    <property type="entry name" value="DISEASERSIST"/>
</dbReference>
<dbReference type="Gene3D" id="3.40.50.300">
    <property type="entry name" value="P-loop containing nucleotide triphosphate hydrolases"/>
    <property type="match status" value="1"/>
</dbReference>
<feature type="coiled-coil region" evidence="6">
    <location>
        <begin position="294"/>
        <end position="362"/>
    </location>
</feature>
<evidence type="ECO:0000256" key="3">
    <source>
        <dbReference type="ARBA" id="ARBA00022737"/>
    </source>
</evidence>
<keyword evidence="4" id="KW-0547">Nucleotide-binding</keyword>
<dbReference type="SUPFAM" id="SSF52540">
    <property type="entry name" value="P-loop containing nucleoside triphosphate hydrolases"/>
    <property type="match status" value="1"/>
</dbReference>
<feature type="compositionally biased region" description="Polar residues" evidence="7">
    <location>
        <begin position="548"/>
        <end position="562"/>
    </location>
</feature>
<dbReference type="Pfam" id="PF00931">
    <property type="entry name" value="NB-ARC"/>
    <property type="match status" value="1"/>
</dbReference>
<dbReference type="EMBL" id="SPHZ02000010">
    <property type="protein sequence ID" value="KAF0896417.1"/>
    <property type="molecule type" value="Genomic_DNA"/>
</dbReference>
<dbReference type="GO" id="GO:0006952">
    <property type="term" value="P:defense response"/>
    <property type="evidence" value="ECO:0007669"/>
    <property type="project" value="UniProtKB-KW"/>
</dbReference>
<evidence type="ECO:0000256" key="1">
    <source>
        <dbReference type="ARBA" id="ARBA00008894"/>
    </source>
</evidence>
<feature type="region of interest" description="Disordered" evidence="7">
    <location>
        <begin position="157"/>
        <end position="177"/>
    </location>
</feature>
<protein>
    <recommendedName>
        <fullName evidence="8">K-box domain-containing protein</fullName>
    </recommendedName>
</protein>
<dbReference type="PROSITE" id="PS51297">
    <property type="entry name" value="K_BOX"/>
    <property type="match status" value="1"/>
</dbReference>
<dbReference type="GO" id="GO:0005634">
    <property type="term" value="C:nucleus"/>
    <property type="evidence" value="ECO:0007669"/>
    <property type="project" value="InterPro"/>
</dbReference>
<evidence type="ECO:0000313" key="10">
    <source>
        <dbReference type="Proteomes" id="UP000479710"/>
    </source>
</evidence>
<dbReference type="GO" id="GO:0003700">
    <property type="term" value="F:DNA-binding transcription factor activity"/>
    <property type="evidence" value="ECO:0007669"/>
    <property type="project" value="InterPro"/>
</dbReference>
<accession>A0A6G1C8V0</accession>
<dbReference type="Pfam" id="PF01486">
    <property type="entry name" value="K-box"/>
    <property type="match status" value="1"/>
</dbReference>
<evidence type="ECO:0000256" key="5">
    <source>
        <dbReference type="ARBA" id="ARBA00022821"/>
    </source>
</evidence>
<dbReference type="GO" id="GO:0043531">
    <property type="term" value="F:ADP binding"/>
    <property type="evidence" value="ECO:0007669"/>
    <property type="project" value="InterPro"/>
</dbReference>
<proteinExistence type="inferred from homology"/>
<feature type="region of interest" description="Disordered" evidence="7">
    <location>
        <begin position="544"/>
        <end position="592"/>
    </location>
</feature>
<evidence type="ECO:0000256" key="4">
    <source>
        <dbReference type="ARBA" id="ARBA00022741"/>
    </source>
</evidence>
<evidence type="ECO:0000256" key="7">
    <source>
        <dbReference type="SAM" id="MobiDB-lite"/>
    </source>
</evidence>
<dbReference type="Proteomes" id="UP000479710">
    <property type="component" value="Unassembled WGS sequence"/>
</dbReference>
<dbReference type="InterPro" id="IPR004827">
    <property type="entry name" value="bZIP"/>
</dbReference>
<dbReference type="PROSITE" id="PS00036">
    <property type="entry name" value="BZIP_BASIC"/>
    <property type="match status" value="1"/>
</dbReference>
<dbReference type="PANTHER" id="PTHR19338">
    <property type="entry name" value="TRANSLOCASE OF INNER MITOCHONDRIAL MEMBRANE 13 HOMOLOG"/>
    <property type="match status" value="1"/>
</dbReference>
<feature type="compositionally biased region" description="Basic and acidic residues" evidence="7">
    <location>
        <begin position="489"/>
        <end position="500"/>
    </location>
</feature>
<dbReference type="Gene3D" id="1.20.5.4130">
    <property type="match status" value="1"/>
</dbReference>
<keyword evidence="5" id="KW-0611">Plant defense</keyword>
<name>A0A6G1C8V0_9ORYZ</name>